<evidence type="ECO:0000313" key="3">
    <source>
        <dbReference type="Proteomes" id="UP000664044"/>
    </source>
</evidence>
<proteinExistence type="predicted"/>
<name>A0ABS3G5J1_9FLAO</name>
<reference evidence="2 3" key="1">
    <citation type="submission" date="2021-03" db="EMBL/GenBank/DDBJ databases">
        <title>Muricauda lutimaris sp. nov. and Muricauda ruestringensis sp. nov, two marine members of the Flavobacteriaceae isolated from deep sea sediments of Western Pacific.</title>
        <authorList>
            <person name="Zhao S."/>
            <person name="Liu R."/>
        </authorList>
    </citation>
    <scope>NUCLEOTIDE SEQUENCE [LARGE SCALE GENOMIC DNA]</scope>
    <source>
        <strain evidence="2 3">BC31-1-A7</strain>
    </source>
</reference>
<dbReference type="RefSeq" id="WP_207033891.1">
    <property type="nucleotide sequence ID" value="NZ_JAFLNL010000006.1"/>
</dbReference>
<feature type="transmembrane region" description="Helical" evidence="1">
    <location>
        <begin position="171"/>
        <end position="192"/>
    </location>
</feature>
<evidence type="ECO:0000256" key="1">
    <source>
        <dbReference type="SAM" id="Phobius"/>
    </source>
</evidence>
<evidence type="ECO:0008006" key="4">
    <source>
        <dbReference type="Google" id="ProtNLM"/>
    </source>
</evidence>
<keyword evidence="1" id="KW-0472">Membrane</keyword>
<dbReference type="EMBL" id="JAFLNL010000006">
    <property type="protein sequence ID" value="MBO0354640.1"/>
    <property type="molecule type" value="Genomic_DNA"/>
</dbReference>
<organism evidence="2 3">
    <name type="scientific">Flagellimonas aurea</name>
    <dbReference type="NCBI Taxonomy" id="2915619"/>
    <lineage>
        <taxon>Bacteria</taxon>
        <taxon>Pseudomonadati</taxon>
        <taxon>Bacteroidota</taxon>
        <taxon>Flavobacteriia</taxon>
        <taxon>Flavobacteriales</taxon>
        <taxon>Flavobacteriaceae</taxon>
        <taxon>Flagellimonas</taxon>
    </lineage>
</organism>
<gene>
    <name evidence="2" type="ORF">J0656_11495</name>
</gene>
<evidence type="ECO:0000313" key="2">
    <source>
        <dbReference type="EMBL" id="MBO0354640.1"/>
    </source>
</evidence>
<dbReference type="Proteomes" id="UP000664044">
    <property type="component" value="Unassembled WGS sequence"/>
</dbReference>
<comment type="caution">
    <text evidence="2">The sequence shown here is derived from an EMBL/GenBank/DDBJ whole genome shotgun (WGS) entry which is preliminary data.</text>
</comment>
<keyword evidence="1" id="KW-1133">Transmembrane helix</keyword>
<keyword evidence="3" id="KW-1185">Reference proteome</keyword>
<sequence length="202" mass="23118">MNAKLTWKQRILVGFVMAVAFLLVLGSNLLDRRHFSTVQNTIESMYGDRVVVQDYIYQLRIYLHDRELEVSGDDSTVKDNESYGQITTILDDFAATELTREEATFLKRLRRQFSSLRSYDLSTVDREDAKSKMLGHIQSTKTTLDALEEIQIEESGHLTEISEKSLSVNVMLSQLEIAFLIIIGVSILVLAFQPIRTLYPIH</sequence>
<accession>A0ABS3G5J1</accession>
<keyword evidence="1" id="KW-0812">Transmembrane</keyword>
<protein>
    <recommendedName>
        <fullName evidence="4">Chemotaxis methyl-accepting receptor HlyB-like 4HB MCP domain-containing protein</fullName>
    </recommendedName>
</protein>